<comment type="cofactor">
    <cofactor evidence="11">
        <name>FMN</name>
        <dbReference type="ChEBI" id="CHEBI:58210"/>
    </cofactor>
    <text evidence="11">Binds 1 FMN per subunit.</text>
</comment>
<dbReference type="InterPro" id="IPR005719">
    <property type="entry name" value="Dihydroorotate_DH_2"/>
</dbReference>
<dbReference type="PANTHER" id="PTHR48109">
    <property type="entry name" value="DIHYDROOROTATE DEHYDROGENASE (QUINONE), MITOCHONDRIAL-RELATED"/>
    <property type="match status" value="1"/>
</dbReference>
<dbReference type="Gene3D" id="3.20.20.70">
    <property type="entry name" value="Aldolase class I"/>
    <property type="match status" value="1"/>
</dbReference>
<reference evidence="14" key="1">
    <citation type="journal article" date="2019" name="Int. J. Syst. Evol. Microbiol.">
        <title>The Global Catalogue of Microorganisms (GCM) 10K type strain sequencing project: providing services to taxonomists for standard genome sequencing and annotation.</title>
        <authorList>
            <consortium name="The Broad Institute Genomics Platform"/>
            <consortium name="The Broad Institute Genome Sequencing Center for Infectious Disease"/>
            <person name="Wu L."/>
            <person name="Ma J."/>
        </authorList>
    </citation>
    <scope>NUCLEOTIDE SEQUENCE [LARGE SCALE GENOMIC DNA]</scope>
    <source>
        <strain evidence="14">JCM 17459</strain>
    </source>
</reference>
<comment type="similarity">
    <text evidence="4 11">Belongs to the dihydroorotate dehydrogenase family. Type 2 subfamily.</text>
</comment>
<evidence type="ECO:0000256" key="7">
    <source>
        <dbReference type="ARBA" id="ARBA00022975"/>
    </source>
</evidence>
<evidence type="ECO:0000259" key="12">
    <source>
        <dbReference type="Pfam" id="PF01180"/>
    </source>
</evidence>
<keyword evidence="7 11" id="KW-0665">Pyrimidine biosynthesis</keyword>
<evidence type="ECO:0000256" key="9">
    <source>
        <dbReference type="ARBA" id="ARBA00023136"/>
    </source>
</evidence>
<dbReference type="NCBIfam" id="TIGR01036">
    <property type="entry name" value="pyrD_sub2"/>
    <property type="match status" value="1"/>
</dbReference>
<feature type="binding site" evidence="11">
    <location>
        <position position="229"/>
    </location>
    <ligand>
        <name>FMN</name>
        <dbReference type="ChEBI" id="CHEBI:58210"/>
    </ligand>
</feature>
<sequence>MYPLLFRTLAVRVDPERAHLLAMRLIRTVSRVPVLSGAVRVTLGRRPAVPVPGAADGGPFVRPVAGVLGLAAGMDKDADTVLGMDMLGFGFVEVGTVTALPQPGNERPRLWRHVELRALRNRMGFNNRGAAAAGEELRRLRATRRGRSVVVGANIGKSKVTPLTEAVADYVTSARQVARWADYLVVNVSSPNTPGLRDLQAVDSLRPILAAVRAAADESAGRAVPLFVKIAPDLSDEDVDAVADLVLELDLAGVVATNTTVAHDLGPGGLSGAPLQERSRAVVARLRRRLGEGATIIGVGGIASESDARAMIDAGADLLQAYSAFVYEGPAWPGRINRALAHR</sequence>
<proteinExistence type="inferred from homology"/>
<dbReference type="PROSITE" id="PS00912">
    <property type="entry name" value="DHODEHASE_2"/>
    <property type="match status" value="1"/>
</dbReference>
<dbReference type="NCBIfam" id="NF003652">
    <property type="entry name" value="PRK05286.2-5"/>
    <property type="match status" value="1"/>
</dbReference>
<feature type="binding site" evidence="11">
    <location>
        <begin position="72"/>
        <end position="76"/>
    </location>
    <ligand>
        <name>FMN</name>
        <dbReference type="ChEBI" id="CHEBI:58210"/>
    </ligand>
</feature>
<keyword evidence="14" id="KW-1185">Reference proteome</keyword>
<dbReference type="Pfam" id="PF01180">
    <property type="entry name" value="DHO_dh"/>
    <property type="match status" value="1"/>
</dbReference>
<feature type="binding site" evidence="11">
    <location>
        <position position="192"/>
    </location>
    <ligand>
        <name>substrate</name>
    </ligand>
</feature>
<comment type="subcellular location">
    <subcellularLocation>
        <location evidence="11">Cell membrane</location>
        <topology evidence="11">Peripheral membrane protein</topology>
    </subcellularLocation>
    <subcellularLocation>
        <location evidence="2">Membrane</location>
    </subcellularLocation>
</comment>
<comment type="catalytic activity">
    <reaction evidence="10 11">
        <text>(S)-dihydroorotate + a quinone = orotate + a quinol</text>
        <dbReference type="Rhea" id="RHEA:30187"/>
        <dbReference type="ChEBI" id="CHEBI:24646"/>
        <dbReference type="ChEBI" id="CHEBI:30839"/>
        <dbReference type="ChEBI" id="CHEBI:30864"/>
        <dbReference type="ChEBI" id="CHEBI:132124"/>
        <dbReference type="EC" id="1.3.5.2"/>
    </reaction>
</comment>
<comment type="pathway">
    <text evidence="3 11">Pyrimidine metabolism; UMP biosynthesis via de novo pathway; orotate from (S)-dihydroorotate (quinone route): step 1/1.</text>
</comment>
<dbReference type="Proteomes" id="UP001499841">
    <property type="component" value="Unassembled WGS sequence"/>
</dbReference>
<keyword evidence="6 11" id="KW-0288">FMN</keyword>
<evidence type="ECO:0000313" key="13">
    <source>
        <dbReference type="EMBL" id="GAA4286143.1"/>
    </source>
</evidence>
<keyword evidence="9 11" id="KW-0472">Membrane</keyword>
<dbReference type="PIRSF" id="PIRSF000164">
    <property type="entry name" value="DHO_oxidase"/>
    <property type="match status" value="1"/>
</dbReference>
<keyword evidence="11" id="KW-1003">Cell membrane</keyword>
<evidence type="ECO:0000313" key="14">
    <source>
        <dbReference type="Proteomes" id="UP001499841"/>
    </source>
</evidence>
<evidence type="ECO:0000256" key="6">
    <source>
        <dbReference type="ARBA" id="ARBA00022643"/>
    </source>
</evidence>
<feature type="binding site" evidence="11">
    <location>
        <position position="257"/>
    </location>
    <ligand>
        <name>FMN</name>
        <dbReference type="ChEBI" id="CHEBI:58210"/>
    </ligand>
</feature>
<keyword evidence="8 11" id="KW-0560">Oxidoreductase</keyword>
<feature type="binding site" evidence="11">
    <location>
        <position position="187"/>
    </location>
    <ligand>
        <name>FMN</name>
        <dbReference type="ChEBI" id="CHEBI:58210"/>
    </ligand>
</feature>
<feature type="binding site" evidence="11">
    <location>
        <begin position="322"/>
        <end position="323"/>
    </location>
    <ligand>
        <name>FMN</name>
        <dbReference type="ChEBI" id="CHEBI:58210"/>
    </ligand>
</feature>
<accession>A0ABP8EQ76</accession>
<feature type="binding site" evidence="11">
    <location>
        <position position="76"/>
    </location>
    <ligand>
        <name>substrate</name>
    </ligand>
</feature>
<dbReference type="EMBL" id="BAABBA010000002">
    <property type="protein sequence ID" value="GAA4286143.1"/>
    <property type="molecule type" value="Genomic_DNA"/>
</dbReference>
<dbReference type="HAMAP" id="MF_00225">
    <property type="entry name" value="DHO_dh_type2"/>
    <property type="match status" value="1"/>
</dbReference>
<name>A0ABP8EQ76_9MICO</name>
<protein>
    <recommendedName>
        <fullName evidence="11">Dihydroorotate dehydrogenase (quinone)</fullName>
        <ecNumber evidence="11">1.3.5.2</ecNumber>
    </recommendedName>
    <alternativeName>
        <fullName evidence="11">DHOdehase</fullName>
        <shortName evidence="11">DHOD</shortName>
        <shortName evidence="11">DHODase</shortName>
    </alternativeName>
    <alternativeName>
        <fullName evidence="11">Dihydroorotate oxidase</fullName>
    </alternativeName>
</protein>
<evidence type="ECO:0000256" key="10">
    <source>
        <dbReference type="ARBA" id="ARBA00048639"/>
    </source>
</evidence>
<feature type="binding site" evidence="11">
    <location>
        <position position="154"/>
    </location>
    <ligand>
        <name>FMN</name>
        <dbReference type="ChEBI" id="CHEBI:58210"/>
    </ligand>
</feature>
<dbReference type="PROSITE" id="PS00911">
    <property type="entry name" value="DHODEHASE_1"/>
    <property type="match status" value="1"/>
</dbReference>
<gene>
    <name evidence="11" type="primary">pyrD</name>
    <name evidence="13" type="ORF">GCM10022262_05020</name>
</gene>
<dbReference type="RefSeq" id="WP_345037295.1">
    <property type="nucleotide sequence ID" value="NZ_BAABBA010000002.1"/>
</dbReference>
<comment type="function">
    <text evidence="1 11">Catalyzes the conversion of dihydroorotate to orotate with quinone as electron acceptor.</text>
</comment>
<feature type="binding site" evidence="11">
    <location>
        <position position="272"/>
    </location>
    <ligand>
        <name>FMN</name>
        <dbReference type="ChEBI" id="CHEBI:58210"/>
    </ligand>
</feature>
<dbReference type="CDD" id="cd04738">
    <property type="entry name" value="DHOD_2_like"/>
    <property type="match status" value="1"/>
</dbReference>
<feature type="binding site" evidence="11">
    <location>
        <position position="187"/>
    </location>
    <ligand>
        <name>substrate</name>
    </ligand>
</feature>
<feature type="binding site" evidence="11">
    <location>
        <begin position="121"/>
        <end position="125"/>
    </location>
    <ligand>
        <name>substrate</name>
    </ligand>
</feature>
<dbReference type="SUPFAM" id="SSF51395">
    <property type="entry name" value="FMN-linked oxidoreductases"/>
    <property type="match status" value="1"/>
</dbReference>
<dbReference type="InterPro" id="IPR012135">
    <property type="entry name" value="Dihydroorotate_DH_1_2"/>
</dbReference>
<keyword evidence="5 11" id="KW-0285">Flavoprotein</keyword>
<feature type="binding site" evidence="11">
    <location>
        <begin position="258"/>
        <end position="259"/>
    </location>
    <ligand>
        <name>substrate</name>
    </ligand>
</feature>
<evidence type="ECO:0000256" key="5">
    <source>
        <dbReference type="ARBA" id="ARBA00022630"/>
    </source>
</evidence>
<evidence type="ECO:0000256" key="4">
    <source>
        <dbReference type="ARBA" id="ARBA00005359"/>
    </source>
</evidence>
<evidence type="ECO:0000256" key="3">
    <source>
        <dbReference type="ARBA" id="ARBA00005161"/>
    </source>
</evidence>
<dbReference type="PANTHER" id="PTHR48109:SF4">
    <property type="entry name" value="DIHYDROOROTATE DEHYDROGENASE (QUINONE), MITOCHONDRIAL"/>
    <property type="match status" value="1"/>
</dbReference>
<dbReference type="InterPro" id="IPR013785">
    <property type="entry name" value="Aldolase_TIM"/>
</dbReference>
<feature type="binding site" evidence="11">
    <location>
        <position position="301"/>
    </location>
    <ligand>
        <name>FMN</name>
        <dbReference type="ChEBI" id="CHEBI:58210"/>
    </ligand>
</feature>
<organism evidence="13 14">
    <name type="scientific">Georgenia daeguensis</name>
    <dbReference type="NCBI Taxonomy" id="908355"/>
    <lineage>
        <taxon>Bacteria</taxon>
        <taxon>Bacillati</taxon>
        <taxon>Actinomycetota</taxon>
        <taxon>Actinomycetes</taxon>
        <taxon>Micrococcales</taxon>
        <taxon>Bogoriellaceae</taxon>
        <taxon>Georgenia</taxon>
    </lineage>
</organism>
<feature type="binding site" evidence="11">
    <location>
        <position position="96"/>
    </location>
    <ligand>
        <name>FMN</name>
        <dbReference type="ChEBI" id="CHEBI:58210"/>
    </ligand>
</feature>
<comment type="caution">
    <text evidence="13">The sequence shown here is derived from an EMBL/GenBank/DDBJ whole genome shotgun (WGS) entry which is preliminary data.</text>
</comment>
<dbReference type="InterPro" id="IPR001295">
    <property type="entry name" value="Dihydroorotate_DH_CS"/>
</dbReference>
<feature type="active site" description="Nucleophile" evidence="11">
    <location>
        <position position="190"/>
    </location>
</feature>
<comment type="subunit">
    <text evidence="11">Monomer.</text>
</comment>
<evidence type="ECO:0000256" key="8">
    <source>
        <dbReference type="ARBA" id="ARBA00023002"/>
    </source>
</evidence>
<dbReference type="InterPro" id="IPR050074">
    <property type="entry name" value="DHO_dehydrogenase"/>
</dbReference>
<evidence type="ECO:0000256" key="11">
    <source>
        <dbReference type="HAMAP-Rule" id="MF_00225"/>
    </source>
</evidence>
<evidence type="ECO:0000256" key="1">
    <source>
        <dbReference type="ARBA" id="ARBA00003125"/>
    </source>
</evidence>
<evidence type="ECO:0000256" key="2">
    <source>
        <dbReference type="ARBA" id="ARBA00004370"/>
    </source>
</evidence>
<dbReference type="EC" id="1.3.5.2" evidence="11"/>
<dbReference type="InterPro" id="IPR005720">
    <property type="entry name" value="Dihydroorotate_DH_cat"/>
</dbReference>
<feature type="domain" description="Dihydroorotate dehydrogenase catalytic" evidence="12">
    <location>
        <begin position="66"/>
        <end position="342"/>
    </location>
</feature>